<dbReference type="Gene3D" id="3.40.50.150">
    <property type="entry name" value="Vaccinia Virus protein VP39"/>
    <property type="match status" value="1"/>
</dbReference>
<evidence type="ECO:0008006" key="3">
    <source>
        <dbReference type="Google" id="ProtNLM"/>
    </source>
</evidence>
<dbReference type="AlphaFoldDB" id="A0A1I2M484"/>
<dbReference type="STRING" id="553467.SAMN04488063_0568"/>
<dbReference type="RefSeq" id="WP_092888094.1">
    <property type="nucleotide sequence ID" value="NZ_FOOQ01000001.1"/>
</dbReference>
<accession>A0A1I2M484</accession>
<gene>
    <name evidence="1" type="ORF">SAMN04488063_0568</name>
</gene>
<name>A0A1I2M484_9EURY</name>
<sequence length="331" mass="35237">MPTRDSSSHDVEELLLLWAARRSGLLEAILDTAGTPREAAAEAGVTEEAAVVVVESLADLGFVRDVVYEQRSSARQTQSGDGGEYEITNRALGFLAKRDVRSIGRLPHALDLLDCWTALPETMATGDAPDLPADWTRNRLGAHAATEDAVVRARVTAAVRERPDAERVVDLLGASGAYATEFAARGFETTLVDDDACVDAVEQMVRHRGVRTVAAEVPEEFGLDDEAFGLAFAADATSALDPAENRALCAAAFDALESGGVFVIVDALRDGSPEAVAARMRALGVGRGDAYPEATYREWLTDAGFADVACKSVPGDRRTAVVAHRPERAVD</sequence>
<keyword evidence="2" id="KW-1185">Reference proteome</keyword>
<dbReference type="EMBL" id="FOOQ01000001">
    <property type="protein sequence ID" value="SFF86324.1"/>
    <property type="molecule type" value="Genomic_DNA"/>
</dbReference>
<reference evidence="2" key="1">
    <citation type="submission" date="2016-10" db="EMBL/GenBank/DDBJ databases">
        <authorList>
            <person name="Varghese N."/>
            <person name="Submissions S."/>
        </authorList>
    </citation>
    <scope>NUCLEOTIDE SEQUENCE [LARGE SCALE GENOMIC DNA]</scope>
    <source>
        <strain evidence="2">CGMCC 1.7739</strain>
    </source>
</reference>
<evidence type="ECO:0000313" key="1">
    <source>
        <dbReference type="EMBL" id="SFF86324.1"/>
    </source>
</evidence>
<dbReference type="Proteomes" id="UP000198876">
    <property type="component" value="Unassembled WGS sequence"/>
</dbReference>
<protein>
    <recommendedName>
        <fullName evidence="3">Methyltransferase domain-containing protein</fullName>
    </recommendedName>
</protein>
<proteinExistence type="predicted"/>
<dbReference type="InterPro" id="IPR029063">
    <property type="entry name" value="SAM-dependent_MTases_sf"/>
</dbReference>
<evidence type="ECO:0000313" key="2">
    <source>
        <dbReference type="Proteomes" id="UP000198876"/>
    </source>
</evidence>
<dbReference type="OrthoDB" id="146767at2157"/>
<dbReference type="SUPFAM" id="SSF53335">
    <property type="entry name" value="S-adenosyl-L-methionine-dependent methyltransferases"/>
    <property type="match status" value="1"/>
</dbReference>
<organism evidence="1 2">
    <name type="scientific">Halopelagius inordinatus</name>
    <dbReference type="NCBI Taxonomy" id="553467"/>
    <lineage>
        <taxon>Archaea</taxon>
        <taxon>Methanobacteriati</taxon>
        <taxon>Methanobacteriota</taxon>
        <taxon>Stenosarchaea group</taxon>
        <taxon>Halobacteria</taxon>
        <taxon>Halobacteriales</taxon>
        <taxon>Haloferacaceae</taxon>
    </lineage>
</organism>